<keyword evidence="1" id="KW-0472">Membrane</keyword>
<feature type="transmembrane region" description="Helical" evidence="1">
    <location>
        <begin position="91"/>
        <end position="113"/>
    </location>
</feature>
<dbReference type="Pfam" id="PF04773">
    <property type="entry name" value="FecR"/>
    <property type="match status" value="1"/>
</dbReference>
<sequence>MDTEEQMPKSYEDFLLAEDGSFVIWRLTGDSELGAHWEEYRQSHPELEQEIQKAIRVADSIRLNDFVYSEGETLLQNIQCSIAQQHKRQQWYRWVAVAAMLVLLALPLGYLALGRWGADQAYQENLVAKAKGTDVVLTVGGKSVSVSSADPIVVSKGCVYGRDRMKPLLSGDRCNISVPYGKHVAMLLDDGSQLWVNANTQVEVPTRFGRTARDIRVNGEVYVDVVHQPSRPFTVYTKDMNVAVHGTSFGVSAYHDDSTPSVVLVKGKVTVQSTTGQSVAMSPNEQVRLVGNRMEKRGVDVRSYVSWKDNYLLFDNTPITEVFQQVGKYYGIVLTAVDSHAMQQNITGKLYLSNRVEGVLDAIALLTHATYIIHNSKVEFSKRTEREPST</sequence>
<gene>
    <name evidence="4" type="ORF">CJ232_06665</name>
</gene>
<evidence type="ECO:0000313" key="5">
    <source>
        <dbReference type="Proteomes" id="UP000235661"/>
    </source>
</evidence>
<dbReference type="RefSeq" id="WP_102188444.1">
    <property type="nucleotide sequence ID" value="NZ_PNGI01000012.1"/>
</dbReference>
<evidence type="ECO:0000259" key="2">
    <source>
        <dbReference type="Pfam" id="PF04773"/>
    </source>
</evidence>
<dbReference type="PANTHER" id="PTHR30273">
    <property type="entry name" value="PERIPLASMIC SIGNAL SENSOR AND SIGMA FACTOR ACTIVATOR FECR-RELATED"/>
    <property type="match status" value="1"/>
</dbReference>
<accession>A0A2N6Q5D7</accession>
<dbReference type="EMBL" id="PNGI01000012">
    <property type="protein sequence ID" value="PMC10193.1"/>
    <property type="molecule type" value="Genomic_DNA"/>
</dbReference>
<name>A0A2N6Q5D7_9BACT</name>
<protein>
    <recommendedName>
        <fullName evidence="6">Iron dicitrate transport regulator FecR</fullName>
    </recommendedName>
</protein>
<evidence type="ECO:0000313" key="4">
    <source>
        <dbReference type="EMBL" id="PMC10193.1"/>
    </source>
</evidence>
<keyword evidence="1" id="KW-0812">Transmembrane</keyword>
<dbReference type="Gene3D" id="3.55.50.30">
    <property type="match status" value="1"/>
</dbReference>
<dbReference type="InterPro" id="IPR006860">
    <property type="entry name" value="FecR"/>
</dbReference>
<dbReference type="Gene3D" id="2.60.120.1440">
    <property type="match status" value="1"/>
</dbReference>
<organism evidence="4 5">
    <name type="scientific">Hoylesella timonensis</name>
    <dbReference type="NCBI Taxonomy" id="386414"/>
    <lineage>
        <taxon>Bacteria</taxon>
        <taxon>Pseudomonadati</taxon>
        <taxon>Bacteroidota</taxon>
        <taxon>Bacteroidia</taxon>
        <taxon>Bacteroidales</taxon>
        <taxon>Prevotellaceae</taxon>
        <taxon>Hoylesella</taxon>
    </lineage>
</organism>
<feature type="domain" description="Protein FecR C-terminal" evidence="3">
    <location>
        <begin position="311"/>
        <end position="378"/>
    </location>
</feature>
<dbReference type="Proteomes" id="UP000235661">
    <property type="component" value="Unassembled WGS sequence"/>
</dbReference>
<dbReference type="AlphaFoldDB" id="A0A2N6Q5D7"/>
<dbReference type="InterPro" id="IPR032508">
    <property type="entry name" value="FecR_C"/>
</dbReference>
<keyword evidence="1" id="KW-1133">Transmembrane helix</keyword>
<reference evidence="4 5" key="1">
    <citation type="submission" date="2017-09" db="EMBL/GenBank/DDBJ databases">
        <title>Bacterial strain isolated from the female urinary microbiota.</title>
        <authorList>
            <person name="Thomas-White K."/>
            <person name="Kumar N."/>
            <person name="Forster S."/>
            <person name="Putonti C."/>
            <person name="Lawley T."/>
            <person name="Wolfe A.J."/>
        </authorList>
    </citation>
    <scope>NUCLEOTIDE SEQUENCE [LARGE SCALE GENOMIC DNA]</scope>
    <source>
        <strain evidence="4 5">UMB0818</strain>
    </source>
</reference>
<evidence type="ECO:0000259" key="3">
    <source>
        <dbReference type="Pfam" id="PF16344"/>
    </source>
</evidence>
<proteinExistence type="predicted"/>
<dbReference type="PANTHER" id="PTHR30273:SF2">
    <property type="entry name" value="PROTEIN FECR"/>
    <property type="match status" value="1"/>
</dbReference>
<dbReference type="STRING" id="1122992.GCA_000455445_02312"/>
<dbReference type="Pfam" id="PF16344">
    <property type="entry name" value="FecR_C"/>
    <property type="match status" value="1"/>
</dbReference>
<dbReference type="InterPro" id="IPR012373">
    <property type="entry name" value="Ferrdict_sens_TM"/>
</dbReference>
<dbReference type="GO" id="GO:0016989">
    <property type="term" value="F:sigma factor antagonist activity"/>
    <property type="evidence" value="ECO:0007669"/>
    <property type="project" value="TreeGrafter"/>
</dbReference>
<evidence type="ECO:0008006" key="6">
    <source>
        <dbReference type="Google" id="ProtNLM"/>
    </source>
</evidence>
<feature type="domain" description="FecR protein" evidence="2">
    <location>
        <begin position="177"/>
        <end position="269"/>
    </location>
</feature>
<comment type="caution">
    <text evidence="4">The sequence shown here is derived from an EMBL/GenBank/DDBJ whole genome shotgun (WGS) entry which is preliminary data.</text>
</comment>
<evidence type="ECO:0000256" key="1">
    <source>
        <dbReference type="SAM" id="Phobius"/>
    </source>
</evidence>